<proteinExistence type="predicted"/>
<keyword evidence="2" id="KW-1185">Reference proteome</keyword>
<reference evidence="1 2" key="1">
    <citation type="submission" date="2015-04" db="EMBL/GenBank/DDBJ databases">
        <title>The complete genome sequence of the rumen methanogen Methanobrevibacter millerae SM9.</title>
        <authorList>
            <person name="Leahy S.C."/>
            <person name="Kelly W.J."/>
            <person name="Pacheco D.M."/>
            <person name="Li D."/>
            <person name="Altermann E."/>
            <person name="Attwood G.T."/>
        </authorList>
    </citation>
    <scope>NUCLEOTIDE SEQUENCE [LARGE SCALE GENOMIC DNA]</scope>
    <source>
        <strain evidence="1 2">SM9</strain>
    </source>
</reference>
<name>A0A0U3EAM1_9EURY</name>
<evidence type="ECO:0000313" key="1">
    <source>
        <dbReference type="EMBL" id="ALT69352.1"/>
    </source>
</evidence>
<dbReference type="PATRIC" id="fig|230361.4.peg.1641"/>
<dbReference type="KEGG" id="mmil:sm9_1584"/>
<dbReference type="GeneID" id="26736525"/>
<sequence length="88" mass="10542">MNYLNELDDELREEFVYEYDDDLSEVDVDRIIRDLKNNISDYIYENPDDIIPQEPECSIDFGFEDTQIPDEIIEKMEPKDNILDFVSK</sequence>
<evidence type="ECO:0000313" key="2">
    <source>
        <dbReference type="Proteomes" id="UP000067738"/>
    </source>
</evidence>
<dbReference type="OrthoDB" id="378811at2157"/>
<protein>
    <submittedName>
        <fullName evidence="1">Uncharacterized protein</fullName>
    </submittedName>
</protein>
<organism evidence="1 2">
    <name type="scientific">Methanobrevibacter millerae</name>
    <dbReference type="NCBI Taxonomy" id="230361"/>
    <lineage>
        <taxon>Archaea</taxon>
        <taxon>Methanobacteriati</taxon>
        <taxon>Methanobacteriota</taxon>
        <taxon>Methanomada group</taxon>
        <taxon>Methanobacteria</taxon>
        <taxon>Methanobacteriales</taxon>
        <taxon>Methanobacteriaceae</taxon>
        <taxon>Methanobrevibacter</taxon>
    </lineage>
</organism>
<gene>
    <name evidence="1" type="ORF">sm9_1584</name>
</gene>
<accession>A0A0U3EAM1</accession>
<dbReference type="RefSeq" id="WP_058739590.1">
    <property type="nucleotide sequence ID" value="NZ_CP011266.1"/>
</dbReference>
<dbReference type="Proteomes" id="UP000067738">
    <property type="component" value="Chromosome"/>
</dbReference>
<dbReference type="EMBL" id="CP011266">
    <property type="protein sequence ID" value="ALT69352.1"/>
    <property type="molecule type" value="Genomic_DNA"/>
</dbReference>
<dbReference type="AlphaFoldDB" id="A0A0U3EAM1"/>